<protein>
    <recommendedName>
        <fullName evidence="3">Natterin-3-like</fullName>
    </recommendedName>
</protein>
<evidence type="ECO:0000313" key="2">
    <source>
        <dbReference type="Proteomes" id="UP000694397"/>
    </source>
</evidence>
<organism evidence="1 2">
    <name type="scientific">Scleropages formosus</name>
    <name type="common">Asian bonytongue</name>
    <name type="synonym">Osteoglossum formosum</name>
    <dbReference type="NCBI Taxonomy" id="113540"/>
    <lineage>
        <taxon>Eukaryota</taxon>
        <taxon>Metazoa</taxon>
        <taxon>Chordata</taxon>
        <taxon>Craniata</taxon>
        <taxon>Vertebrata</taxon>
        <taxon>Euteleostomi</taxon>
        <taxon>Actinopterygii</taxon>
        <taxon>Neopterygii</taxon>
        <taxon>Teleostei</taxon>
        <taxon>Osteoglossocephala</taxon>
        <taxon>Osteoglossomorpha</taxon>
        <taxon>Osteoglossiformes</taxon>
        <taxon>Osteoglossidae</taxon>
        <taxon>Scleropages</taxon>
    </lineage>
</organism>
<name>A0A8C9R7N2_SCLFO</name>
<dbReference type="PANTHER" id="PTHR31649">
    <property type="entry name" value="AGAP009604-PA"/>
    <property type="match status" value="1"/>
</dbReference>
<dbReference type="PANTHER" id="PTHR31649:SF1">
    <property type="entry name" value="FARNESOIC ACID O-METHYL TRANSFERASE DOMAIN-CONTAINING PROTEIN"/>
    <property type="match status" value="1"/>
</dbReference>
<dbReference type="SUPFAM" id="SSF56973">
    <property type="entry name" value="Aerolisin/ETX pore-forming domain"/>
    <property type="match status" value="1"/>
</dbReference>
<proteinExistence type="predicted"/>
<reference evidence="1" key="3">
    <citation type="submission" date="2025-09" db="UniProtKB">
        <authorList>
            <consortium name="Ensembl"/>
        </authorList>
    </citation>
    <scope>IDENTIFICATION</scope>
</reference>
<reference evidence="1" key="2">
    <citation type="submission" date="2025-08" db="UniProtKB">
        <authorList>
            <consortium name="Ensembl"/>
        </authorList>
    </citation>
    <scope>IDENTIFICATION</scope>
</reference>
<accession>A0A8C9R7N2</accession>
<keyword evidence="2" id="KW-1185">Reference proteome</keyword>
<dbReference type="InterPro" id="IPR006616">
    <property type="entry name" value="DM9_repeat"/>
</dbReference>
<dbReference type="AlphaFoldDB" id="A0A8C9R7N2"/>
<dbReference type="Ensembl" id="ENSSFOT00015011081.2">
    <property type="protein sequence ID" value="ENSSFOP00015010933.2"/>
    <property type="gene ID" value="ENSSFOG00015007079.2"/>
</dbReference>
<reference evidence="1 2" key="1">
    <citation type="submission" date="2019-04" db="EMBL/GenBank/DDBJ databases">
        <authorList>
            <consortium name="Wellcome Sanger Institute Data Sharing"/>
        </authorList>
    </citation>
    <scope>NUCLEOTIDE SEQUENCE [LARGE SCALE GENOMIC DNA]</scope>
</reference>
<dbReference type="OrthoDB" id="1925699at2759"/>
<dbReference type="CDD" id="cd20220">
    <property type="entry name" value="PFM_natterin-3-like"/>
    <property type="match status" value="1"/>
</dbReference>
<dbReference type="Gene3D" id="2.170.15.10">
    <property type="entry name" value="Proaerolysin, chain A, domain 3"/>
    <property type="match status" value="1"/>
</dbReference>
<dbReference type="Proteomes" id="UP000694397">
    <property type="component" value="Chromosome 1"/>
</dbReference>
<dbReference type="GeneTree" id="ENSGT00400000024875"/>
<dbReference type="Pfam" id="PF11901">
    <property type="entry name" value="DM9"/>
    <property type="match status" value="1"/>
</dbReference>
<sequence length="336" mass="38003">MSQGDKSIPIFGDNVSLKWLRWNGSLPNGAVAIYNGYVSRTDYICKYNCEAGFYTPSKGPYCLYPYANREYYAAEFDILVNEDNFEFLEWKEDSYGSVPPHSVRTCSGVNIFVGKNKYGLGKVVTQHEAFFLPWEGDEYWYKKYQVLTINTDGYSQHISHVEYDIDKINLFHHPPETLQLARVSNLDCQSIEKTVTLEKSSTEEKTWNIGRETQNGSTSTINAKIPILNPDNVDFSKEQTVSFSTGTTIVETISHSISVQITVPPNHSCAVRMEGKKLTADIPFTARLSRTYRNGNTHWTIITGTYNGVTIGELNALVERCQPIPNAVDCILRQNN</sequence>
<evidence type="ECO:0008006" key="3">
    <source>
        <dbReference type="Google" id="ProtNLM"/>
    </source>
</evidence>
<evidence type="ECO:0000313" key="1">
    <source>
        <dbReference type="Ensembl" id="ENSSFOP00015010933.2"/>
    </source>
</evidence>